<keyword evidence="2" id="KW-1185">Reference proteome</keyword>
<dbReference type="EMBL" id="LUUK01000221">
    <property type="protein sequence ID" value="OAI12187.1"/>
    <property type="molecule type" value="Genomic_DNA"/>
</dbReference>
<organism evidence="1 2">
    <name type="scientific">Methylomonas koyamae</name>
    <dbReference type="NCBI Taxonomy" id="702114"/>
    <lineage>
        <taxon>Bacteria</taxon>
        <taxon>Pseudomonadati</taxon>
        <taxon>Pseudomonadota</taxon>
        <taxon>Gammaproteobacteria</taxon>
        <taxon>Methylococcales</taxon>
        <taxon>Methylococcaceae</taxon>
        <taxon>Methylomonas</taxon>
    </lineage>
</organism>
<dbReference type="STRING" id="702114.A1355_14540"/>
<comment type="caution">
    <text evidence="1">The sequence shown here is derived from an EMBL/GenBank/DDBJ whole genome shotgun (WGS) entry which is preliminary data.</text>
</comment>
<reference evidence="2" key="1">
    <citation type="submission" date="2016-03" db="EMBL/GenBank/DDBJ databases">
        <authorList>
            <person name="Heylen K."/>
            <person name="De Vos P."/>
            <person name="Vekeman B."/>
        </authorList>
    </citation>
    <scope>NUCLEOTIDE SEQUENCE [LARGE SCALE GENOMIC DNA]</scope>
    <source>
        <strain evidence="2">R-45383</strain>
    </source>
</reference>
<accession>A0A177N2H4</accession>
<dbReference type="AlphaFoldDB" id="A0A177N2H4"/>
<protein>
    <submittedName>
        <fullName evidence="1">Uncharacterized protein</fullName>
    </submittedName>
</protein>
<sequence>MIAMKSVKKAGSASNLLASWNYKGHCLVCENRIYPSGSGNKELLYFAYGFWLQYRAFLMFLAATRVAR</sequence>
<dbReference type="Proteomes" id="UP000077628">
    <property type="component" value="Unassembled WGS sequence"/>
</dbReference>
<name>A0A177N2H4_9GAMM</name>
<gene>
    <name evidence="1" type="ORF">A1355_14540</name>
</gene>
<proteinExistence type="predicted"/>
<evidence type="ECO:0000313" key="2">
    <source>
        <dbReference type="Proteomes" id="UP000077628"/>
    </source>
</evidence>
<evidence type="ECO:0000313" key="1">
    <source>
        <dbReference type="EMBL" id="OAI12187.1"/>
    </source>
</evidence>